<reference evidence="2 3" key="1">
    <citation type="submission" date="2014-11" db="EMBL/GenBank/DDBJ databases">
        <title>A Rickettsiales Symbiont of Amoebae With Ancient Features.</title>
        <authorList>
            <person name="Schulz F."/>
            <person name="Martijn J."/>
            <person name="Wascher F."/>
            <person name="Kostanjsek R."/>
            <person name="Ettema T.J."/>
            <person name="Horn M."/>
        </authorList>
    </citation>
    <scope>NUCLEOTIDE SEQUENCE [LARGE SCALE GENOMIC DNA]</scope>
    <source>
        <strain evidence="2 3">UWC36</strain>
    </source>
</reference>
<gene>
    <name evidence="2" type="ORF">NF27_IP00090</name>
</gene>
<evidence type="ECO:0000313" key="3">
    <source>
        <dbReference type="Proteomes" id="UP000031258"/>
    </source>
</evidence>
<proteinExistence type="predicted"/>
<evidence type="ECO:0000313" key="2">
    <source>
        <dbReference type="EMBL" id="KIE04241.1"/>
    </source>
</evidence>
<name>A0A0C1MWH0_9RICK</name>
<organism evidence="2 3">
    <name type="scientific">Candidatus Jidaibacter acanthamoebae</name>
    <dbReference type="NCBI Taxonomy" id="86105"/>
    <lineage>
        <taxon>Bacteria</taxon>
        <taxon>Pseudomonadati</taxon>
        <taxon>Pseudomonadota</taxon>
        <taxon>Alphaproteobacteria</taxon>
        <taxon>Rickettsiales</taxon>
        <taxon>Candidatus Midichloriaceae</taxon>
        <taxon>Candidatus Jidaibacter</taxon>
    </lineage>
</organism>
<dbReference type="EMBL" id="JSWE01000208">
    <property type="protein sequence ID" value="KIE04241.1"/>
    <property type="molecule type" value="Genomic_DNA"/>
</dbReference>
<protein>
    <submittedName>
        <fullName evidence="2">Uncharacterized protein</fullName>
    </submittedName>
</protein>
<feature type="signal peptide" evidence="1">
    <location>
        <begin position="1"/>
        <end position="19"/>
    </location>
</feature>
<dbReference type="Gene3D" id="2.60.120.260">
    <property type="entry name" value="Galactose-binding domain-like"/>
    <property type="match status" value="1"/>
</dbReference>
<comment type="caution">
    <text evidence="2">The sequence shown here is derived from an EMBL/GenBank/DDBJ whole genome shotgun (WGS) entry which is preliminary data.</text>
</comment>
<feature type="chain" id="PRO_5002135974" evidence="1">
    <location>
        <begin position="20"/>
        <end position="405"/>
    </location>
</feature>
<dbReference type="AlphaFoldDB" id="A0A0C1MWH0"/>
<sequence>MMRINILLLIIFHTSFAYASQDIEMLTKFKLESEATAKGAASKIGNNFTNMENNTLKDHIGYEGTNIPAMHMPLEQAEGEGKKKREKVYDKTEEYICTKQDCEAGHTFSTKATLERETKMEEAGFIRDEDNNIINNKGYLDKALKTVKDADEKFDFLTGGYTDCKPEEEGSEVKSEKSCDQYYDMKENTCFPKQVVEIDPKYTYLCNKKREVREKLCSDVLKTLKCEKTGACDSGGIVLTSIASDMKWVYQNMVLTLGTIANNYWGGACVKYFRSTKFEVKNKNLIEEFRIIQVGYDDYMRVTINGVQVYIGPESGTQLEVVTRPSRWWGQHKLVNTGTRDFACERNTNWQFNTNIDLKSYLKEGDNQIDIEVIVYGGGEGWVLIQAKQHCCTKWVEEREETCSF</sequence>
<keyword evidence="3" id="KW-1185">Reference proteome</keyword>
<dbReference type="STRING" id="86105.NF27_IP00090"/>
<keyword evidence="1" id="KW-0732">Signal</keyword>
<accession>A0A0C1MWH0</accession>
<dbReference type="Proteomes" id="UP000031258">
    <property type="component" value="Unassembled WGS sequence"/>
</dbReference>
<evidence type="ECO:0000256" key="1">
    <source>
        <dbReference type="SAM" id="SignalP"/>
    </source>
</evidence>